<comment type="caution">
    <text evidence="1">The sequence shown here is derived from an EMBL/GenBank/DDBJ whole genome shotgun (WGS) entry which is preliminary data.</text>
</comment>
<evidence type="ECO:0000313" key="1">
    <source>
        <dbReference type="EMBL" id="KAA0686316.1"/>
    </source>
</evidence>
<sequence length="108" mass="11902">MSKLEPLRPAVEVLDLRLSEGTGQTLAIAVVQVGPVEIRNVWVTDRDGRLFVRLPGTLMRKRLKPAVCLDEPVFLELVDSVLAEYRVATGADPWGDVRSASRPPLRVG</sequence>
<proteinExistence type="predicted"/>
<reference evidence="1 2" key="1">
    <citation type="submission" date="2018-07" db="EMBL/GenBank/DDBJ databases">
        <title>Genome sequence of Roseomonas fauriae ATCC 49958.</title>
        <authorList>
            <person name="Sant'Anna F.H."/>
            <person name="Baldani J.I."/>
            <person name="Zilli J.E."/>
            <person name="Reis V.M."/>
            <person name="Hartmann A."/>
            <person name="Cruz L."/>
            <person name="de Souza E.M."/>
            <person name="de Oliveira Pedrosa F."/>
            <person name="Passaglia L.M.P."/>
        </authorList>
    </citation>
    <scope>NUCLEOTIDE SEQUENCE [LARGE SCALE GENOMIC DNA]</scope>
    <source>
        <strain evidence="1 2">ATCC 49958</strain>
    </source>
</reference>
<accession>A0A6L3B313</accession>
<protein>
    <submittedName>
        <fullName evidence="1">Uncharacterized protein</fullName>
    </submittedName>
</protein>
<dbReference type="Proteomes" id="UP000476837">
    <property type="component" value="Unassembled WGS sequence"/>
</dbReference>
<gene>
    <name evidence="1" type="ORF">DS837_11550</name>
</gene>
<evidence type="ECO:0000313" key="2">
    <source>
        <dbReference type="Proteomes" id="UP000476837"/>
    </source>
</evidence>
<dbReference type="AlphaFoldDB" id="A0A6L3B313"/>
<dbReference type="RefSeq" id="WP_149164884.1">
    <property type="nucleotide sequence ID" value="NZ_QOKV01000005.1"/>
</dbReference>
<name>A0A6L3B313_AZOBR</name>
<organism evidence="1 2">
    <name type="scientific">Azospirillum brasilense</name>
    <dbReference type="NCBI Taxonomy" id="192"/>
    <lineage>
        <taxon>Bacteria</taxon>
        <taxon>Pseudomonadati</taxon>
        <taxon>Pseudomonadota</taxon>
        <taxon>Alphaproteobacteria</taxon>
        <taxon>Rhodospirillales</taxon>
        <taxon>Azospirillaceae</taxon>
        <taxon>Azospirillum</taxon>
    </lineage>
</organism>
<dbReference type="EMBL" id="QOKV01000005">
    <property type="protein sequence ID" value="KAA0686316.1"/>
    <property type="molecule type" value="Genomic_DNA"/>
</dbReference>